<evidence type="ECO:0000259" key="1">
    <source>
        <dbReference type="Pfam" id="PF14417"/>
    </source>
</evidence>
<proteinExistence type="predicted"/>
<reference evidence="3" key="1">
    <citation type="submission" date="2016-10" db="EMBL/GenBank/DDBJ databases">
        <authorList>
            <person name="Varghese N."/>
            <person name="Submissions S."/>
        </authorList>
    </citation>
    <scope>NUCLEOTIDE SEQUENCE [LARGE SCALE GENOMIC DNA]</scope>
    <source>
        <strain evidence="3">CGMCC 4.578</strain>
    </source>
</reference>
<organism evidence="2 3">
    <name type="scientific">Lentzea flaviverrucosa</name>
    <dbReference type="NCBI Taxonomy" id="200379"/>
    <lineage>
        <taxon>Bacteria</taxon>
        <taxon>Bacillati</taxon>
        <taxon>Actinomycetota</taxon>
        <taxon>Actinomycetes</taxon>
        <taxon>Pseudonocardiales</taxon>
        <taxon>Pseudonocardiaceae</taxon>
        <taxon>Lentzea</taxon>
    </lineage>
</organism>
<evidence type="ECO:0000313" key="3">
    <source>
        <dbReference type="Proteomes" id="UP000199028"/>
    </source>
</evidence>
<dbReference type="Proteomes" id="UP000199028">
    <property type="component" value="Unassembled WGS sequence"/>
</dbReference>
<gene>
    <name evidence="2" type="ORF">SAMN05216195_101432</name>
</gene>
<dbReference type="AlphaFoldDB" id="A0A1H9BB82"/>
<keyword evidence="3" id="KW-1185">Reference proteome</keyword>
<dbReference type="RefSeq" id="WP_170176224.1">
    <property type="nucleotide sequence ID" value="NZ_FOFT01000001.1"/>
</dbReference>
<dbReference type="InterPro" id="IPR025847">
    <property type="entry name" value="MEDS_domain"/>
</dbReference>
<protein>
    <submittedName>
        <fullName evidence="2">MEDS: MEthanogen/methylotroph, DcmR Sensory domain</fullName>
    </submittedName>
</protein>
<sequence>MTNAAFDGGTLQVHSHLCVFHHGRAERDELLIPFLSDGLRRGEACQYIGVAGEADDVEQRLGGPQPGLLVQEPEVRYQRDDVLDGDAILAELDEWTQREGTPCRVAGDMRWVGRSPRSPEQLDALFRYEVNASLWANRRPVYALCFYDLDVFDGDVIVPMVKTHPQIWMTGVLLDNPYHH</sequence>
<name>A0A1H9BB82_9PSEU</name>
<dbReference type="Pfam" id="PF14417">
    <property type="entry name" value="MEDS"/>
    <property type="match status" value="1"/>
</dbReference>
<dbReference type="EMBL" id="FOFT01000001">
    <property type="protein sequence ID" value="SEP86280.1"/>
    <property type="molecule type" value="Genomic_DNA"/>
</dbReference>
<feature type="domain" description="MEDS" evidence="1">
    <location>
        <begin position="16"/>
        <end position="165"/>
    </location>
</feature>
<accession>A0A1H9BB82</accession>
<evidence type="ECO:0000313" key="2">
    <source>
        <dbReference type="EMBL" id="SEP86280.1"/>
    </source>
</evidence>